<dbReference type="Pfam" id="PF25876">
    <property type="entry name" value="HH_MFP_RND"/>
    <property type="match status" value="1"/>
</dbReference>
<feature type="domain" description="CusB-like beta-barrel" evidence="6">
    <location>
        <begin position="206"/>
        <end position="273"/>
    </location>
</feature>
<dbReference type="SUPFAM" id="SSF111369">
    <property type="entry name" value="HlyD-like secretion proteins"/>
    <property type="match status" value="1"/>
</dbReference>
<evidence type="ECO:0000256" key="3">
    <source>
        <dbReference type="SAM" id="SignalP"/>
    </source>
</evidence>
<dbReference type="Gene3D" id="2.40.420.20">
    <property type="match status" value="1"/>
</dbReference>
<keyword evidence="8" id="KW-1185">Reference proteome</keyword>
<keyword evidence="3" id="KW-0732">Signal</keyword>
<dbReference type="Proteomes" id="UP000309667">
    <property type="component" value="Unassembled WGS sequence"/>
</dbReference>
<dbReference type="PANTHER" id="PTHR30469">
    <property type="entry name" value="MULTIDRUG RESISTANCE PROTEIN MDTA"/>
    <property type="match status" value="1"/>
</dbReference>
<feature type="domain" description="Multidrug resistance protein MdtA-like alpha-helical hairpin" evidence="4">
    <location>
        <begin position="99"/>
        <end position="167"/>
    </location>
</feature>
<evidence type="ECO:0000259" key="4">
    <source>
        <dbReference type="Pfam" id="PF25876"/>
    </source>
</evidence>
<dbReference type="InterPro" id="IPR006143">
    <property type="entry name" value="RND_pump_MFP"/>
</dbReference>
<dbReference type="RefSeq" id="WP_136557210.1">
    <property type="nucleotide sequence ID" value="NZ_STGT01000002.1"/>
</dbReference>
<gene>
    <name evidence="7" type="ORF">E9677_06030</name>
</gene>
<feature type="signal peptide" evidence="3">
    <location>
        <begin position="1"/>
        <end position="18"/>
    </location>
</feature>
<dbReference type="InterPro" id="IPR058624">
    <property type="entry name" value="MdtA-like_HH"/>
</dbReference>
<protein>
    <submittedName>
        <fullName evidence="7">Efflux RND transporter periplasmic adaptor subunit</fullName>
    </submittedName>
</protein>
<dbReference type="PROSITE" id="PS51257">
    <property type="entry name" value="PROKAR_LIPOPROTEIN"/>
    <property type="match status" value="1"/>
</dbReference>
<evidence type="ECO:0000256" key="2">
    <source>
        <dbReference type="SAM" id="Coils"/>
    </source>
</evidence>
<evidence type="ECO:0000259" key="6">
    <source>
        <dbReference type="Pfam" id="PF25954"/>
    </source>
</evidence>
<organism evidence="7 8">
    <name type="scientific">Rhizobium rhizophilum</name>
    <dbReference type="NCBI Taxonomy" id="1850373"/>
    <lineage>
        <taxon>Bacteria</taxon>
        <taxon>Pseudomonadati</taxon>
        <taxon>Pseudomonadota</taxon>
        <taxon>Alphaproteobacteria</taxon>
        <taxon>Hyphomicrobiales</taxon>
        <taxon>Rhizobiaceae</taxon>
        <taxon>Rhizobium/Agrobacterium group</taxon>
        <taxon>Rhizobium</taxon>
    </lineage>
</organism>
<dbReference type="PANTHER" id="PTHR30469:SF15">
    <property type="entry name" value="HLYD FAMILY OF SECRETION PROTEINS"/>
    <property type="match status" value="1"/>
</dbReference>
<evidence type="ECO:0000313" key="8">
    <source>
        <dbReference type="Proteomes" id="UP000309667"/>
    </source>
</evidence>
<keyword evidence="2" id="KW-0175">Coiled coil</keyword>
<dbReference type="Gene3D" id="2.40.50.100">
    <property type="match status" value="1"/>
</dbReference>
<dbReference type="Gene3D" id="2.40.30.170">
    <property type="match status" value="1"/>
</dbReference>
<dbReference type="Pfam" id="PF25917">
    <property type="entry name" value="BSH_RND"/>
    <property type="match status" value="1"/>
</dbReference>
<comment type="caution">
    <text evidence="7">The sequence shown here is derived from an EMBL/GenBank/DDBJ whole genome shotgun (WGS) entry which is preliminary data.</text>
</comment>
<evidence type="ECO:0000313" key="7">
    <source>
        <dbReference type="EMBL" id="THV14920.1"/>
    </source>
</evidence>
<dbReference type="InterPro" id="IPR058625">
    <property type="entry name" value="MdtA-like_BSH"/>
</dbReference>
<evidence type="ECO:0000256" key="1">
    <source>
        <dbReference type="ARBA" id="ARBA00009477"/>
    </source>
</evidence>
<feature type="domain" description="Multidrug resistance protein MdtA-like barrel-sandwich hybrid" evidence="5">
    <location>
        <begin position="64"/>
        <end position="197"/>
    </location>
</feature>
<accession>A0ABY2QX61</accession>
<dbReference type="Pfam" id="PF25954">
    <property type="entry name" value="Beta-barrel_RND_2"/>
    <property type="match status" value="1"/>
</dbReference>
<sequence>MRTLSKFAVLLLAGSALAACQAEQQQETAAPRPVLSLVVQMEPAVQLSLSGTVEARVETEFGFRILGRVVARNVQTGDLVKKGDILAAIDPLALELAVKSAQSDLANSEAQLANAVTTEQRQKTLFERQSGAKAVYETAELERKTAEAAVAKAKANLSKATEQLGYAQLVAEFDGVVTSTSAEIGQVVSAGQAIATVARPDVRDAVIDVPEALGAGLQVGAPFEVALQLDPTLHANAVVREIAPQADAITRTYRTKLTLIDAPEVMRLGSVITATSINGSAPTIRLPASAIKTHDGQTSVWIVDATSKTVASRPVALDTTPPAGGSVAVVSGIEPGDRVVTAGVNSLEEGQSIRVDQEMTK</sequence>
<dbReference type="EMBL" id="STGT01000002">
    <property type="protein sequence ID" value="THV14920.1"/>
    <property type="molecule type" value="Genomic_DNA"/>
</dbReference>
<proteinExistence type="inferred from homology"/>
<feature type="coiled-coil region" evidence="2">
    <location>
        <begin position="98"/>
        <end position="163"/>
    </location>
</feature>
<reference evidence="7 8" key="1">
    <citation type="submission" date="2019-04" db="EMBL/GenBank/DDBJ databases">
        <title>Genome sequence of strain 7209-2.</title>
        <authorList>
            <person name="Gao J."/>
            <person name="Sun J."/>
        </authorList>
    </citation>
    <scope>NUCLEOTIDE SEQUENCE [LARGE SCALE GENOMIC DNA]</scope>
    <source>
        <strain evidence="7 8">7209-2</strain>
    </source>
</reference>
<dbReference type="Gene3D" id="1.10.287.470">
    <property type="entry name" value="Helix hairpin bin"/>
    <property type="match status" value="1"/>
</dbReference>
<name>A0ABY2QX61_9HYPH</name>
<comment type="similarity">
    <text evidence="1">Belongs to the membrane fusion protein (MFP) (TC 8.A.1) family.</text>
</comment>
<feature type="chain" id="PRO_5045581975" evidence="3">
    <location>
        <begin position="19"/>
        <end position="361"/>
    </location>
</feature>
<dbReference type="InterPro" id="IPR058792">
    <property type="entry name" value="Beta-barrel_RND_2"/>
</dbReference>
<dbReference type="NCBIfam" id="TIGR01730">
    <property type="entry name" value="RND_mfp"/>
    <property type="match status" value="1"/>
</dbReference>
<evidence type="ECO:0000259" key="5">
    <source>
        <dbReference type="Pfam" id="PF25917"/>
    </source>
</evidence>